<organism evidence="1 2">
    <name type="scientific">Auriscalpium vulgare</name>
    <dbReference type="NCBI Taxonomy" id="40419"/>
    <lineage>
        <taxon>Eukaryota</taxon>
        <taxon>Fungi</taxon>
        <taxon>Dikarya</taxon>
        <taxon>Basidiomycota</taxon>
        <taxon>Agaricomycotina</taxon>
        <taxon>Agaricomycetes</taxon>
        <taxon>Russulales</taxon>
        <taxon>Auriscalpiaceae</taxon>
        <taxon>Auriscalpium</taxon>
    </lineage>
</organism>
<proteinExistence type="predicted"/>
<sequence>MSPTPGLSTNICVGGTAAGVLVGRLAATAPSLRILLLESGPPTQDNPLHKQPSQFIKHLAPSTSTVRFHVTQQSDAVGGRPLILPTGQCLGGGSSINFMMYTRASRSDFDDWETEYGNTGWGSNDLIPLLKKTETYQAGPVGSTHGTTGPLKVSYGGLYTNVGKDFLKVAKEYDTARQTSEDADVNDMDTVNVYGRWQKWIDRDTGTRSDVPHHFLYPQASNKNLTVITAARVRRVVLDGENRATGVEFTWNRTILPDADHDVQQVKATRLVIVSAGTFGSPGILERSGIGRADVLERIGVKQLVDLPGVGEHYQDHNLLFVPYAAAEEAETLDGIAQGNEEFTTQASEEWAKTGKGIMAHSSLDAGMKMRPLPDELEGLGEQFRTRWDSYFAAKPDKPVLWTGILSMCGLPLSTVPPGKYFSMGYFNAYPAALGFLHATDANDPAAPVDIQTGFLQDMADVRSLMWGYKHTRELARRMPLFRGEPAAFHPPFSKDSAARLYEVTDGPIRSEHAIAYTEEDDRVLEAYTRALVMTSGHGLGTCSMRPREQGGVVDSSLNVYNVHGLKIADLSICPSNVGANTYSTALVVGEKAAVIVAVELGIAGV</sequence>
<name>A0ACB8RGD3_9AGAM</name>
<accession>A0ACB8RGD3</accession>
<dbReference type="EMBL" id="MU276031">
    <property type="protein sequence ID" value="KAI0043153.1"/>
    <property type="molecule type" value="Genomic_DNA"/>
</dbReference>
<dbReference type="Proteomes" id="UP000814033">
    <property type="component" value="Unassembled WGS sequence"/>
</dbReference>
<protein>
    <submittedName>
        <fullName evidence="1">GMC oxidoreductase</fullName>
    </submittedName>
</protein>
<gene>
    <name evidence="1" type="ORF">FA95DRAFT_1609648</name>
</gene>
<comment type="caution">
    <text evidence="1">The sequence shown here is derived from an EMBL/GenBank/DDBJ whole genome shotgun (WGS) entry which is preliminary data.</text>
</comment>
<evidence type="ECO:0000313" key="2">
    <source>
        <dbReference type="Proteomes" id="UP000814033"/>
    </source>
</evidence>
<evidence type="ECO:0000313" key="1">
    <source>
        <dbReference type="EMBL" id="KAI0043153.1"/>
    </source>
</evidence>
<reference evidence="1" key="1">
    <citation type="submission" date="2021-02" db="EMBL/GenBank/DDBJ databases">
        <authorList>
            <consortium name="DOE Joint Genome Institute"/>
            <person name="Ahrendt S."/>
            <person name="Looney B.P."/>
            <person name="Miyauchi S."/>
            <person name="Morin E."/>
            <person name="Drula E."/>
            <person name="Courty P.E."/>
            <person name="Chicoki N."/>
            <person name="Fauchery L."/>
            <person name="Kohler A."/>
            <person name="Kuo A."/>
            <person name="Labutti K."/>
            <person name="Pangilinan J."/>
            <person name="Lipzen A."/>
            <person name="Riley R."/>
            <person name="Andreopoulos W."/>
            <person name="He G."/>
            <person name="Johnson J."/>
            <person name="Barry K.W."/>
            <person name="Grigoriev I.V."/>
            <person name="Nagy L."/>
            <person name="Hibbett D."/>
            <person name="Henrissat B."/>
            <person name="Matheny P.B."/>
            <person name="Labbe J."/>
            <person name="Martin F."/>
        </authorList>
    </citation>
    <scope>NUCLEOTIDE SEQUENCE</scope>
    <source>
        <strain evidence="1">FP105234-sp</strain>
    </source>
</reference>
<reference evidence="1" key="2">
    <citation type="journal article" date="2022" name="New Phytol.">
        <title>Evolutionary transition to the ectomycorrhizal habit in the genomes of a hyperdiverse lineage of mushroom-forming fungi.</title>
        <authorList>
            <person name="Looney B."/>
            <person name="Miyauchi S."/>
            <person name="Morin E."/>
            <person name="Drula E."/>
            <person name="Courty P.E."/>
            <person name="Kohler A."/>
            <person name="Kuo A."/>
            <person name="LaButti K."/>
            <person name="Pangilinan J."/>
            <person name="Lipzen A."/>
            <person name="Riley R."/>
            <person name="Andreopoulos W."/>
            <person name="He G."/>
            <person name="Johnson J."/>
            <person name="Nolan M."/>
            <person name="Tritt A."/>
            <person name="Barry K.W."/>
            <person name="Grigoriev I.V."/>
            <person name="Nagy L.G."/>
            <person name="Hibbett D."/>
            <person name="Henrissat B."/>
            <person name="Matheny P.B."/>
            <person name="Labbe J."/>
            <person name="Martin F.M."/>
        </authorList>
    </citation>
    <scope>NUCLEOTIDE SEQUENCE</scope>
    <source>
        <strain evidence="1">FP105234-sp</strain>
    </source>
</reference>
<keyword evidence="2" id="KW-1185">Reference proteome</keyword>